<sequence>MGSEDVKVVSFWASPFGKRVEWALKFKGVAYEYTEEDIFNKSNLLLELNPVHKKVPVLVHAHKPITESFIILEYIDETWQQNPLLPQHPYERALARFWADFVEHKLLNAAWVAMCTSGEDQENALKVAREAMQKIEEEIKGKKFFGGENIGYLDIALGWISYWLPVWEEVGSMQIIDTLKFPATTEWMTNILSHPVINDSLPPRDEMLVYFHSRRKALSSTLKGWFKV</sequence>
<evidence type="ECO:0000256" key="2">
    <source>
        <dbReference type="ARBA" id="ARBA00022679"/>
    </source>
</evidence>
<evidence type="ECO:0000313" key="8">
    <source>
        <dbReference type="Proteomes" id="UP001603857"/>
    </source>
</evidence>
<dbReference type="Gene3D" id="3.40.30.10">
    <property type="entry name" value="Glutaredoxin"/>
    <property type="match status" value="1"/>
</dbReference>
<dbReference type="PROSITE" id="PS50405">
    <property type="entry name" value="GST_CTER"/>
    <property type="match status" value="1"/>
</dbReference>
<organism evidence="7 8">
    <name type="scientific">Flemingia macrophylla</name>
    <dbReference type="NCBI Taxonomy" id="520843"/>
    <lineage>
        <taxon>Eukaryota</taxon>
        <taxon>Viridiplantae</taxon>
        <taxon>Streptophyta</taxon>
        <taxon>Embryophyta</taxon>
        <taxon>Tracheophyta</taxon>
        <taxon>Spermatophyta</taxon>
        <taxon>Magnoliopsida</taxon>
        <taxon>eudicotyledons</taxon>
        <taxon>Gunneridae</taxon>
        <taxon>Pentapetalae</taxon>
        <taxon>rosids</taxon>
        <taxon>fabids</taxon>
        <taxon>Fabales</taxon>
        <taxon>Fabaceae</taxon>
        <taxon>Papilionoideae</taxon>
        <taxon>50 kb inversion clade</taxon>
        <taxon>NPAAA clade</taxon>
        <taxon>indigoferoid/millettioid clade</taxon>
        <taxon>Phaseoleae</taxon>
        <taxon>Flemingia</taxon>
    </lineage>
</organism>
<dbReference type="AlphaFoldDB" id="A0ABD1N6P1"/>
<dbReference type="InterPro" id="IPR004046">
    <property type="entry name" value="GST_C"/>
</dbReference>
<dbReference type="EMBL" id="JBGMDY010000002">
    <property type="protein sequence ID" value="KAL2343263.1"/>
    <property type="molecule type" value="Genomic_DNA"/>
</dbReference>
<dbReference type="CDD" id="cd03058">
    <property type="entry name" value="GST_N_Tau"/>
    <property type="match status" value="1"/>
</dbReference>
<keyword evidence="8" id="KW-1185">Reference proteome</keyword>
<evidence type="ECO:0000259" key="5">
    <source>
        <dbReference type="PROSITE" id="PS50404"/>
    </source>
</evidence>
<dbReference type="PANTHER" id="PTHR11260">
    <property type="entry name" value="GLUTATHIONE S-TRANSFERASE, GST, SUPERFAMILY, GST DOMAIN CONTAINING"/>
    <property type="match status" value="1"/>
</dbReference>
<keyword evidence="2" id="KW-0808">Transferase</keyword>
<feature type="domain" description="GST C-terminal" evidence="6">
    <location>
        <begin position="88"/>
        <end position="211"/>
    </location>
</feature>
<dbReference type="SUPFAM" id="SSF52833">
    <property type="entry name" value="Thioredoxin-like"/>
    <property type="match status" value="1"/>
</dbReference>
<gene>
    <name evidence="7" type="ORF">Fmac_004548</name>
</gene>
<comment type="caution">
    <text evidence="7">The sequence shown here is derived from an EMBL/GenBank/DDBJ whole genome shotgun (WGS) entry which is preliminary data.</text>
</comment>
<dbReference type="FunFam" id="1.20.1050.10:FF:000012">
    <property type="entry name" value="Tau class glutathione S-transferase"/>
    <property type="match status" value="1"/>
</dbReference>
<dbReference type="Pfam" id="PF00043">
    <property type="entry name" value="GST_C"/>
    <property type="match status" value="1"/>
</dbReference>
<protein>
    <recommendedName>
        <fullName evidence="1">glutathione transferase</fullName>
        <ecNumber evidence="1">2.5.1.18</ecNumber>
    </recommendedName>
</protein>
<evidence type="ECO:0000259" key="6">
    <source>
        <dbReference type="PROSITE" id="PS50405"/>
    </source>
</evidence>
<dbReference type="CDD" id="cd03185">
    <property type="entry name" value="GST_C_Tau"/>
    <property type="match status" value="1"/>
</dbReference>
<dbReference type="InterPro" id="IPR045073">
    <property type="entry name" value="Omega/Tau-like"/>
</dbReference>
<dbReference type="InterPro" id="IPR036249">
    <property type="entry name" value="Thioredoxin-like_sf"/>
</dbReference>
<dbReference type="GO" id="GO:0004364">
    <property type="term" value="F:glutathione transferase activity"/>
    <property type="evidence" value="ECO:0007669"/>
    <property type="project" value="UniProtKB-EC"/>
</dbReference>
<evidence type="ECO:0000256" key="3">
    <source>
        <dbReference type="ARBA" id="ARBA00047960"/>
    </source>
</evidence>
<dbReference type="Pfam" id="PF02798">
    <property type="entry name" value="GST_N"/>
    <property type="match status" value="1"/>
</dbReference>
<comment type="catalytic activity">
    <reaction evidence="3">
        <text>RX + glutathione = an S-substituted glutathione + a halide anion + H(+)</text>
        <dbReference type="Rhea" id="RHEA:16437"/>
        <dbReference type="ChEBI" id="CHEBI:15378"/>
        <dbReference type="ChEBI" id="CHEBI:16042"/>
        <dbReference type="ChEBI" id="CHEBI:17792"/>
        <dbReference type="ChEBI" id="CHEBI:57925"/>
        <dbReference type="ChEBI" id="CHEBI:90779"/>
        <dbReference type="EC" id="2.5.1.18"/>
    </reaction>
</comment>
<dbReference type="InterPro" id="IPR045074">
    <property type="entry name" value="GST_C_Tau"/>
</dbReference>
<reference evidence="7 8" key="1">
    <citation type="submission" date="2024-08" db="EMBL/GenBank/DDBJ databases">
        <title>Insights into the chromosomal genome structure of Flemingia macrophylla.</title>
        <authorList>
            <person name="Ding Y."/>
            <person name="Zhao Y."/>
            <person name="Bi W."/>
            <person name="Wu M."/>
            <person name="Zhao G."/>
            <person name="Gong Y."/>
            <person name="Li W."/>
            <person name="Zhang P."/>
        </authorList>
    </citation>
    <scope>NUCLEOTIDE SEQUENCE [LARGE SCALE GENOMIC DNA]</scope>
    <source>
        <strain evidence="7">DYQJB</strain>
        <tissue evidence="7">Leaf</tissue>
    </source>
</reference>
<dbReference type="InterPro" id="IPR004045">
    <property type="entry name" value="Glutathione_S-Trfase_N"/>
</dbReference>
<evidence type="ECO:0000256" key="4">
    <source>
        <dbReference type="RuleBase" id="RU003494"/>
    </source>
</evidence>
<dbReference type="SUPFAM" id="SSF47616">
    <property type="entry name" value="GST C-terminal domain-like"/>
    <property type="match status" value="1"/>
</dbReference>
<dbReference type="PANTHER" id="PTHR11260:SF474">
    <property type="entry name" value="GLUTATHIONE TRANSFERASE"/>
    <property type="match status" value="1"/>
</dbReference>
<dbReference type="SFLD" id="SFLDG00358">
    <property type="entry name" value="Main_(cytGST)"/>
    <property type="match status" value="1"/>
</dbReference>
<feature type="domain" description="GST N-terminal" evidence="5">
    <location>
        <begin position="4"/>
        <end position="83"/>
    </location>
</feature>
<dbReference type="SFLD" id="SFLDS00019">
    <property type="entry name" value="Glutathione_Transferase_(cytos"/>
    <property type="match status" value="1"/>
</dbReference>
<dbReference type="InterPro" id="IPR036282">
    <property type="entry name" value="Glutathione-S-Trfase_C_sf"/>
</dbReference>
<accession>A0ABD1N6P1</accession>
<evidence type="ECO:0000313" key="7">
    <source>
        <dbReference type="EMBL" id="KAL2343263.1"/>
    </source>
</evidence>
<evidence type="ECO:0000256" key="1">
    <source>
        <dbReference type="ARBA" id="ARBA00012452"/>
    </source>
</evidence>
<dbReference type="FunFam" id="3.40.30.10:FF:000014">
    <property type="entry name" value="Tau class glutathione S-transferase"/>
    <property type="match status" value="1"/>
</dbReference>
<name>A0ABD1N6P1_9FABA</name>
<proteinExistence type="inferred from homology"/>
<dbReference type="SFLD" id="SFLDG01152">
    <property type="entry name" value="Main.3:_Omega-_and_Tau-like"/>
    <property type="match status" value="1"/>
</dbReference>
<dbReference type="Proteomes" id="UP001603857">
    <property type="component" value="Unassembled WGS sequence"/>
</dbReference>
<dbReference type="InterPro" id="IPR010987">
    <property type="entry name" value="Glutathione-S-Trfase_C-like"/>
</dbReference>
<dbReference type="Gene3D" id="1.20.1050.10">
    <property type="match status" value="1"/>
</dbReference>
<dbReference type="InterPro" id="IPR040079">
    <property type="entry name" value="Glutathione_S-Trfase"/>
</dbReference>
<comment type="similarity">
    <text evidence="4">Belongs to the GST superfamily.</text>
</comment>
<dbReference type="EC" id="2.5.1.18" evidence="1"/>
<dbReference type="PROSITE" id="PS50404">
    <property type="entry name" value="GST_NTER"/>
    <property type="match status" value="1"/>
</dbReference>